<dbReference type="InterPro" id="IPR002634">
    <property type="entry name" value="BolA"/>
</dbReference>
<name>M9LIW6_PSEA3</name>
<comment type="similarity">
    <text evidence="1 2">Belongs to the BolA/IbaG family.</text>
</comment>
<accession>M9LIW6</accession>
<protein>
    <recommendedName>
        <fullName evidence="5">Bola-like protein</fullName>
    </recommendedName>
</protein>
<evidence type="ECO:0008006" key="5">
    <source>
        <dbReference type="Google" id="ProtNLM"/>
    </source>
</evidence>
<dbReference type="PANTHER" id="PTHR46188:SF1">
    <property type="entry name" value="BOLA-LIKE PROTEIN 3"/>
    <property type="match status" value="1"/>
</dbReference>
<organism evidence="3 4">
    <name type="scientific">Pseudozyma antarctica (strain T-34)</name>
    <name type="common">Yeast</name>
    <name type="synonym">Candida antarctica</name>
    <dbReference type="NCBI Taxonomy" id="1151754"/>
    <lineage>
        <taxon>Eukaryota</taxon>
        <taxon>Fungi</taxon>
        <taxon>Dikarya</taxon>
        <taxon>Basidiomycota</taxon>
        <taxon>Ustilaginomycotina</taxon>
        <taxon>Ustilaginomycetes</taxon>
        <taxon>Ustilaginales</taxon>
        <taxon>Ustilaginaceae</taxon>
        <taxon>Moesziomyces</taxon>
    </lineage>
</organism>
<dbReference type="SUPFAM" id="SSF82657">
    <property type="entry name" value="BolA-like"/>
    <property type="match status" value="1"/>
</dbReference>
<dbReference type="Pfam" id="PF01722">
    <property type="entry name" value="BolA"/>
    <property type="match status" value="1"/>
</dbReference>
<dbReference type="Gene3D" id="3.30.300.90">
    <property type="entry name" value="BolA-like"/>
    <property type="match status" value="1"/>
</dbReference>
<dbReference type="EMBL" id="DF196767">
    <property type="protein sequence ID" value="GAC71191.1"/>
    <property type="molecule type" value="Genomic_DNA"/>
</dbReference>
<gene>
    <name evidence="3" type="ORF">PANT_1d00038</name>
</gene>
<sequence length="173" mass="18571">MASAAHDLSVLRPSLAPAPPSSLPLAPISSTAFFAARMASMGSLLRTTARVPFSRTFSSTSLRLNTAAASATDGEQMIRTILTDRFQPSVLKVQDVSGEWPPVPSSRPESCSEYADAKRGAHIGGCGSFYAIQLSSKKFNGLSTVKAHRLVNEQLKDVIKDIHGLQLRTMPEE</sequence>
<dbReference type="OrthoDB" id="203381at2759"/>
<reference evidence="4" key="1">
    <citation type="journal article" date="2013" name="Genome Announc.">
        <title>Genome sequence of the basidiomycetous yeast Pseudozyma antarctica T-34, a producer of the glycolipid biosurfactants mannosylerythritol lipids.</title>
        <authorList>
            <person name="Morita T."/>
            <person name="Koike H."/>
            <person name="Koyama Y."/>
            <person name="Hagiwara H."/>
            <person name="Ito E."/>
            <person name="Fukuoka T."/>
            <person name="Imura T."/>
            <person name="Machida M."/>
            <person name="Kitamoto D."/>
        </authorList>
    </citation>
    <scope>NUCLEOTIDE SEQUENCE [LARGE SCALE GENOMIC DNA]</scope>
    <source>
        <strain evidence="4">T-34</strain>
    </source>
</reference>
<dbReference type="AlphaFoldDB" id="M9LIW6"/>
<dbReference type="GO" id="GO:0005759">
    <property type="term" value="C:mitochondrial matrix"/>
    <property type="evidence" value="ECO:0007669"/>
    <property type="project" value="TreeGrafter"/>
</dbReference>
<dbReference type="STRING" id="1151754.M9LIW6"/>
<proteinExistence type="inferred from homology"/>
<dbReference type="InterPro" id="IPR036065">
    <property type="entry name" value="BolA-like_sf"/>
</dbReference>
<dbReference type="PANTHER" id="PTHR46188">
    <property type="entry name" value="BOLA-LIKE PROTEIN 3"/>
    <property type="match status" value="1"/>
</dbReference>
<dbReference type="InterPro" id="IPR052275">
    <property type="entry name" value="Mt_Fe-S_assembly_factor"/>
</dbReference>
<dbReference type="Proteomes" id="UP000011976">
    <property type="component" value="Unassembled WGS sequence"/>
</dbReference>
<evidence type="ECO:0000313" key="3">
    <source>
        <dbReference type="EMBL" id="GAC71191.1"/>
    </source>
</evidence>
<evidence type="ECO:0000256" key="1">
    <source>
        <dbReference type="ARBA" id="ARBA00005578"/>
    </source>
</evidence>
<evidence type="ECO:0000313" key="4">
    <source>
        <dbReference type="Proteomes" id="UP000011976"/>
    </source>
</evidence>
<evidence type="ECO:0000256" key="2">
    <source>
        <dbReference type="RuleBase" id="RU003860"/>
    </source>
</evidence>